<protein>
    <submittedName>
        <fullName evidence="2">Uncharacterized protein</fullName>
    </submittedName>
</protein>
<evidence type="ECO:0000313" key="3">
    <source>
        <dbReference type="Proteomes" id="UP000305067"/>
    </source>
</evidence>
<organism evidence="2 3">
    <name type="scientific">Pterulicium gracile</name>
    <dbReference type="NCBI Taxonomy" id="1884261"/>
    <lineage>
        <taxon>Eukaryota</taxon>
        <taxon>Fungi</taxon>
        <taxon>Dikarya</taxon>
        <taxon>Basidiomycota</taxon>
        <taxon>Agaricomycotina</taxon>
        <taxon>Agaricomycetes</taxon>
        <taxon>Agaricomycetidae</taxon>
        <taxon>Agaricales</taxon>
        <taxon>Pleurotineae</taxon>
        <taxon>Pterulaceae</taxon>
        <taxon>Pterulicium</taxon>
    </lineage>
</organism>
<reference evidence="2 3" key="1">
    <citation type="journal article" date="2019" name="Nat. Ecol. Evol.">
        <title>Megaphylogeny resolves global patterns of mushroom evolution.</title>
        <authorList>
            <person name="Varga T."/>
            <person name="Krizsan K."/>
            <person name="Foldi C."/>
            <person name="Dima B."/>
            <person name="Sanchez-Garcia M."/>
            <person name="Sanchez-Ramirez S."/>
            <person name="Szollosi G.J."/>
            <person name="Szarkandi J.G."/>
            <person name="Papp V."/>
            <person name="Albert L."/>
            <person name="Andreopoulos W."/>
            <person name="Angelini C."/>
            <person name="Antonin V."/>
            <person name="Barry K.W."/>
            <person name="Bougher N.L."/>
            <person name="Buchanan P."/>
            <person name="Buyck B."/>
            <person name="Bense V."/>
            <person name="Catcheside P."/>
            <person name="Chovatia M."/>
            <person name="Cooper J."/>
            <person name="Damon W."/>
            <person name="Desjardin D."/>
            <person name="Finy P."/>
            <person name="Geml J."/>
            <person name="Haridas S."/>
            <person name="Hughes K."/>
            <person name="Justo A."/>
            <person name="Karasinski D."/>
            <person name="Kautmanova I."/>
            <person name="Kiss B."/>
            <person name="Kocsube S."/>
            <person name="Kotiranta H."/>
            <person name="LaButti K.M."/>
            <person name="Lechner B.E."/>
            <person name="Liimatainen K."/>
            <person name="Lipzen A."/>
            <person name="Lukacs Z."/>
            <person name="Mihaltcheva S."/>
            <person name="Morgado L.N."/>
            <person name="Niskanen T."/>
            <person name="Noordeloos M.E."/>
            <person name="Ohm R.A."/>
            <person name="Ortiz-Santana B."/>
            <person name="Ovrebo C."/>
            <person name="Racz N."/>
            <person name="Riley R."/>
            <person name="Savchenko A."/>
            <person name="Shiryaev A."/>
            <person name="Soop K."/>
            <person name="Spirin V."/>
            <person name="Szebenyi C."/>
            <person name="Tomsovsky M."/>
            <person name="Tulloss R.E."/>
            <person name="Uehling J."/>
            <person name="Grigoriev I.V."/>
            <person name="Vagvolgyi C."/>
            <person name="Papp T."/>
            <person name="Martin F.M."/>
            <person name="Miettinen O."/>
            <person name="Hibbett D.S."/>
            <person name="Nagy L.G."/>
        </authorList>
    </citation>
    <scope>NUCLEOTIDE SEQUENCE [LARGE SCALE GENOMIC DNA]</scope>
    <source>
        <strain evidence="2 3">CBS 309.79</strain>
    </source>
</reference>
<dbReference type="EMBL" id="ML178823">
    <property type="protein sequence ID" value="TFL02138.1"/>
    <property type="molecule type" value="Genomic_DNA"/>
</dbReference>
<dbReference type="AlphaFoldDB" id="A0A5C3QLC3"/>
<accession>A0A5C3QLC3</accession>
<keyword evidence="3" id="KW-1185">Reference proteome</keyword>
<feature type="compositionally biased region" description="Basic and acidic residues" evidence="1">
    <location>
        <begin position="73"/>
        <end position="97"/>
    </location>
</feature>
<feature type="compositionally biased region" description="Low complexity" evidence="1">
    <location>
        <begin position="17"/>
        <end position="43"/>
    </location>
</feature>
<dbReference type="Proteomes" id="UP000305067">
    <property type="component" value="Unassembled WGS sequence"/>
</dbReference>
<sequence length="161" mass="17861">MNVAALLQDSPSEQRTPRQQLAAQQQQQQQPGHRSSSSSPSVAFPNGSGPVMGSLRPGQDGFGKVDTGPEIEMAERDRAREHDPVRERERLLRKVEDVAGSSSVVDDNRTPFGLRDEDAEEGDAYSTLRTSHTHTPRPAPFPPFPTRLIKPPTIFPPFPRW</sequence>
<evidence type="ECO:0000313" key="2">
    <source>
        <dbReference type="EMBL" id="TFL02138.1"/>
    </source>
</evidence>
<name>A0A5C3QLC3_9AGAR</name>
<evidence type="ECO:0000256" key="1">
    <source>
        <dbReference type="SAM" id="MobiDB-lite"/>
    </source>
</evidence>
<feature type="region of interest" description="Disordered" evidence="1">
    <location>
        <begin position="1"/>
        <end position="161"/>
    </location>
</feature>
<proteinExistence type="predicted"/>
<gene>
    <name evidence="2" type="ORF">BDV98DRAFT_52586</name>
</gene>